<gene>
    <name evidence="2" type="ORF">CITCOLO1_LOCUS2511</name>
</gene>
<evidence type="ECO:0000256" key="1">
    <source>
        <dbReference type="SAM" id="Phobius"/>
    </source>
</evidence>
<organism evidence="2 3">
    <name type="scientific">Citrullus colocynthis</name>
    <name type="common">colocynth</name>
    <dbReference type="NCBI Taxonomy" id="252529"/>
    <lineage>
        <taxon>Eukaryota</taxon>
        <taxon>Viridiplantae</taxon>
        <taxon>Streptophyta</taxon>
        <taxon>Embryophyta</taxon>
        <taxon>Tracheophyta</taxon>
        <taxon>Spermatophyta</taxon>
        <taxon>Magnoliopsida</taxon>
        <taxon>eudicotyledons</taxon>
        <taxon>Gunneridae</taxon>
        <taxon>Pentapetalae</taxon>
        <taxon>rosids</taxon>
        <taxon>fabids</taxon>
        <taxon>Cucurbitales</taxon>
        <taxon>Cucurbitaceae</taxon>
        <taxon>Benincaseae</taxon>
        <taxon>Citrullus</taxon>
    </lineage>
</organism>
<protein>
    <submittedName>
        <fullName evidence="2">Uncharacterized protein</fullName>
    </submittedName>
</protein>
<keyword evidence="1" id="KW-0472">Membrane</keyword>
<proteinExistence type="predicted"/>
<name>A0ABP0XTM7_9ROSI</name>
<feature type="transmembrane region" description="Helical" evidence="1">
    <location>
        <begin position="44"/>
        <end position="61"/>
    </location>
</feature>
<keyword evidence="1" id="KW-1133">Transmembrane helix</keyword>
<sequence length="96" mass="10673">MLPATKQTTKGTLLNGNAANTSCLPLLKQHACRCRTISIDARQAVSRFFFFLVFVTAFFSLDERQRGSAVDFRAVSVTGAVTKEFQGRWGICFVLH</sequence>
<keyword evidence="3" id="KW-1185">Reference proteome</keyword>
<dbReference type="EMBL" id="OZ021744">
    <property type="protein sequence ID" value="CAK9310870.1"/>
    <property type="molecule type" value="Genomic_DNA"/>
</dbReference>
<keyword evidence="1" id="KW-0812">Transmembrane</keyword>
<evidence type="ECO:0000313" key="2">
    <source>
        <dbReference type="EMBL" id="CAK9310870.1"/>
    </source>
</evidence>
<accession>A0ABP0XTM7</accession>
<evidence type="ECO:0000313" key="3">
    <source>
        <dbReference type="Proteomes" id="UP001642487"/>
    </source>
</evidence>
<reference evidence="2 3" key="1">
    <citation type="submission" date="2024-03" db="EMBL/GenBank/DDBJ databases">
        <authorList>
            <person name="Gkanogiannis A."/>
            <person name="Becerra Lopez-Lavalle L."/>
        </authorList>
    </citation>
    <scope>NUCLEOTIDE SEQUENCE [LARGE SCALE GENOMIC DNA]</scope>
</reference>
<dbReference type="Proteomes" id="UP001642487">
    <property type="component" value="Chromosome 10"/>
</dbReference>